<feature type="signal peptide" evidence="1">
    <location>
        <begin position="1"/>
        <end position="20"/>
    </location>
</feature>
<proteinExistence type="predicted"/>
<reference evidence="2 3" key="1">
    <citation type="submission" date="2020-05" db="EMBL/GenBank/DDBJ databases">
        <title>Thiomicrorhabdus sediminis sp.nov. and Thiomicrorhabdus xiamenensis sp.nov., novel sulfur-oxidizing bacteria isolated from coastal sediment.</title>
        <authorList>
            <person name="Liu X."/>
        </authorList>
    </citation>
    <scope>NUCLEOTIDE SEQUENCE [LARGE SCALE GENOMIC DNA]</scope>
    <source>
        <strain evidence="2 3">G2</strain>
    </source>
</reference>
<dbReference type="PROSITE" id="PS51257">
    <property type="entry name" value="PROKAR_LIPOPROTEIN"/>
    <property type="match status" value="1"/>
</dbReference>
<dbReference type="RefSeq" id="WP_173285242.1">
    <property type="nucleotide sequence ID" value="NZ_CP054020.1"/>
</dbReference>
<accession>A0A7D4SYT3</accession>
<keyword evidence="3" id="KW-1185">Reference proteome</keyword>
<gene>
    <name evidence="2" type="ORF">HQN79_07080</name>
</gene>
<dbReference type="Proteomes" id="UP000504724">
    <property type="component" value="Chromosome"/>
</dbReference>
<keyword evidence="1" id="KW-0732">Signal</keyword>
<protein>
    <submittedName>
        <fullName evidence="2">DUF3617 family protein</fullName>
    </submittedName>
</protein>
<evidence type="ECO:0000313" key="2">
    <source>
        <dbReference type="EMBL" id="QKI89344.1"/>
    </source>
</evidence>
<feature type="chain" id="PRO_5028886685" evidence="1">
    <location>
        <begin position="21"/>
        <end position="133"/>
    </location>
</feature>
<organism evidence="2 3">
    <name type="scientific">Thiomicrorhabdus xiamenensis</name>
    <dbReference type="NCBI Taxonomy" id="2739063"/>
    <lineage>
        <taxon>Bacteria</taxon>
        <taxon>Pseudomonadati</taxon>
        <taxon>Pseudomonadota</taxon>
        <taxon>Gammaproteobacteria</taxon>
        <taxon>Thiotrichales</taxon>
        <taxon>Piscirickettsiaceae</taxon>
        <taxon>Thiomicrorhabdus</taxon>
    </lineage>
</organism>
<dbReference type="KEGG" id="txa:HQN79_07080"/>
<dbReference type="AlphaFoldDB" id="A0A7D4SYT3"/>
<sequence>MKSSRALLILLSLLVSGCSADTSEINMEEGKWKIQTTVEMEGMPMMIPPVTVEQCITEEDMVPAQKNRDGSECEMMEYDINGNTVTWQFKCNDSSGSGEITYNGKSMDGKMTTTAAGMKMNSTIKGTYIGPCD</sequence>
<name>A0A7D4SYT3_9GAMM</name>
<dbReference type="EMBL" id="CP054020">
    <property type="protein sequence ID" value="QKI89344.1"/>
    <property type="molecule type" value="Genomic_DNA"/>
</dbReference>
<evidence type="ECO:0000256" key="1">
    <source>
        <dbReference type="SAM" id="SignalP"/>
    </source>
</evidence>
<evidence type="ECO:0000313" key="3">
    <source>
        <dbReference type="Proteomes" id="UP000504724"/>
    </source>
</evidence>
<dbReference type="Pfam" id="PF12276">
    <property type="entry name" value="DUF3617"/>
    <property type="match status" value="1"/>
</dbReference>
<dbReference type="InterPro" id="IPR022061">
    <property type="entry name" value="DUF3617"/>
</dbReference>